<dbReference type="GO" id="GO:0003677">
    <property type="term" value="F:DNA binding"/>
    <property type="evidence" value="ECO:0007669"/>
    <property type="project" value="UniProtKB-KW"/>
</dbReference>
<dbReference type="SUPFAM" id="SSF46689">
    <property type="entry name" value="Homeodomain-like"/>
    <property type="match status" value="1"/>
</dbReference>
<evidence type="ECO:0000313" key="4">
    <source>
        <dbReference type="EMBL" id="KAE9051562.1"/>
    </source>
</evidence>
<reference evidence="5 6" key="1">
    <citation type="submission" date="2018-09" db="EMBL/GenBank/DDBJ databases">
        <title>Genomic investigation of the strawberry pathogen Phytophthora fragariae indicates pathogenicity is determined by transcriptional variation in three key races.</title>
        <authorList>
            <person name="Adams T.M."/>
            <person name="Armitage A.D."/>
            <person name="Sobczyk M.K."/>
            <person name="Bates H.J."/>
            <person name="Dunwell J.M."/>
            <person name="Nellist C.F."/>
            <person name="Harrison R.J."/>
        </authorList>
    </citation>
    <scope>NUCLEOTIDE SEQUENCE [LARGE SCALE GENOMIC DNA]</scope>
    <source>
        <strain evidence="4 5">SCRP249</strain>
        <strain evidence="3 6">SCRP324</strain>
    </source>
</reference>
<dbReference type="InterPro" id="IPR050863">
    <property type="entry name" value="CenT-Element_Derived"/>
</dbReference>
<accession>A0A6A3P0V4</accession>
<organism evidence="3 6">
    <name type="scientific">Phytophthora rubi</name>
    <dbReference type="NCBI Taxonomy" id="129364"/>
    <lineage>
        <taxon>Eukaryota</taxon>
        <taxon>Sar</taxon>
        <taxon>Stramenopiles</taxon>
        <taxon>Oomycota</taxon>
        <taxon>Peronosporomycetes</taxon>
        <taxon>Peronosporales</taxon>
        <taxon>Peronosporaceae</taxon>
        <taxon>Phytophthora</taxon>
    </lineage>
</organism>
<feature type="domain" description="HTH CENPB-type" evidence="2">
    <location>
        <begin position="66"/>
        <end position="138"/>
    </location>
</feature>
<evidence type="ECO:0000259" key="2">
    <source>
        <dbReference type="PROSITE" id="PS51253"/>
    </source>
</evidence>
<evidence type="ECO:0000256" key="1">
    <source>
        <dbReference type="ARBA" id="ARBA00023125"/>
    </source>
</evidence>
<dbReference type="GO" id="GO:0005634">
    <property type="term" value="C:nucleus"/>
    <property type="evidence" value="ECO:0007669"/>
    <property type="project" value="TreeGrafter"/>
</dbReference>
<dbReference type="InterPro" id="IPR006600">
    <property type="entry name" value="HTH_CenpB_DNA-bd_dom"/>
</dbReference>
<dbReference type="Pfam" id="PF03184">
    <property type="entry name" value="DDE_1"/>
    <property type="match status" value="1"/>
</dbReference>
<dbReference type="Proteomes" id="UP000429607">
    <property type="component" value="Unassembled WGS sequence"/>
</dbReference>
<dbReference type="EMBL" id="QXFV01000040">
    <property type="protein sequence ID" value="KAE9051562.1"/>
    <property type="molecule type" value="Genomic_DNA"/>
</dbReference>
<dbReference type="InterPro" id="IPR009057">
    <property type="entry name" value="Homeodomain-like_sf"/>
</dbReference>
<dbReference type="EMBL" id="QXFU01000041">
    <property type="protein sequence ID" value="KAE9046824.1"/>
    <property type="molecule type" value="Genomic_DNA"/>
</dbReference>
<dbReference type="Gene3D" id="1.10.10.60">
    <property type="entry name" value="Homeodomain-like"/>
    <property type="match status" value="2"/>
</dbReference>
<keyword evidence="1" id="KW-0238">DNA-binding</keyword>
<evidence type="ECO:0000313" key="5">
    <source>
        <dbReference type="Proteomes" id="UP000429607"/>
    </source>
</evidence>
<gene>
    <name evidence="4" type="ORF">PR001_g1326</name>
    <name evidence="3" type="ORF">PR002_g1427</name>
</gene>
<dbReference type="Proteomes" id="UP000435112">
    <property type="component" value="Unassembled WGS sequence"/>
</dbReference>
<name>A0A6A3P0V4_9STRA</name>
<dbReference type="PROSITE" id="PS51253">
    <property type="entry name" value="HTH_CENPB"/>
    <property type="match status" value="1"/>
</dbReference>
<dbReference type="OrthoDB" id="75249at2759"/>
<dbReference type="PANTHER" id="PTHR19303:SF73">
    <property type="entry name" value="PROTEIN PDC2"/>
    <property type="match status" value="1"/>
</dbReference>
<proteinExistence type="predicted"/>
<dbReference type="InterPro" id="IPR004875">
    <property type="entry name" value="DDE_SF_endonuclease_dom"/>
</dbReference>
<protein>
    <recommendedName>
        <fullName evidence="2">HTH CENPB-type domain-containing protein</fullName>
    </recommendedName>
</protein>
<sequence length="368" mass="41577">MGAWLKIEQKRGLIEKAAECPAMTQHELAAWAKVTYKLKRAPAQTTVSDILQRARVIMSDDNGDGRRRKPLRVTSLALESELWEWIQKLEYQGICLSRELILMKARDIQRARCDAWVLYFSDGWLTAFQKRHGLRYHQQPGEASSADPAAVALGRQQLQELTDLYEAKDIYNMDETGLCYPMAPARSICTKGARGVKKNKTRITVALTANADGTDALPPLFGDMPNSRIASRSAQQKNWGSAIAEHQGVDDRAFLPPNTTAYLQPLDAGIIAAFKVAFRGRQLRWVYEKIKRGDKIDKNAYKIDQLQAMQWSKEIWDDLQGNDTVENCFRHTGISFNAVDERSKNVDTSYGDDVDVDEIIIRASQLNL</sequence>
<dbReference type="SMART" id="SM00674">
    <property type="entry name" value="CENPB"/>
    <property type="match status" value="1"/>
</dbReference>
<dbReference type="Pfam" id="PF03221">
    <property type="entry name" value="HTH_Tnp_Tc5"/>
    <property type="match status" value="1"/>
</dbReference>
<dbReference type="PANTHER" id="PTHR19303">
    <property type="entry name" value="TRANSPOSON"/>
    <property type="match status" value="1"/>
</dbReference>
<evidence type="ECO:0000313" key="6">
    <source>
        <dbReference type="Proteomes" id="UP000435112"/>
    </source>
</evidence>
<comment type="caution">
    <text evidence="3">The sequence shown here is derived from an EMBL/GenBank/DDBJ whole genome shotgun (WGS) entry which is preliminary data.</text>
</comment>
<evidence type="ECO:0000313" key="3">
    <source>
        <dbReference type="EMBL" id="KAE9046824.1"/>
    </source>
</evidence>
<dbReference type="AlphaFoldDB" id="A0A6A3P0V4"/>